<sequence>MNRPSLSARHGLALWLASGLILGGVGVPPAHGMDEAASPSHAFLIVVDGQGGLSVKEVNGTAVELAPGSRGLIVWENGGQERWAFLGQGGRWAREELERNTEGAAMLSAATRGRGPAETVAGGNGSIPSTTFLVPLLGSSVMRGNSPFLTPSNGPLIGPRITIRRRPAPQGPPFPEAAALLLRDGHLLVKIALPEGKHQLSWSEIPGLPPALAAGLPAGEYVLRIEGGGESVTFRVEDDALREEVQRPLDELAKLRGQGADGLSALVAVAHLLTQVDEEGKPLAYLTDAFDVVDHLPEEELTSFLRQTRSDLERRLAGAAVADPSSLVDPTGDSKIDQARGQFRAGRWREAMATLAAIDQGEATPRSQALAKLYNAVIRAESGLALEAQADRLFREALVAVEALGRDGNESESTTADQFRAHNNYGNFLLGRSQDRLQNHAYQIVTGGRLPILSTLSDWHAALHEYDSARTLAKGMQQPAQAAVVETNLARLYALLADLIQTLEDPASEERRFPAAVLAATEQARTLAAGVVADSRDDVRVEPVIRATAREILAQLAFRNHTTDLGRPEARSSFADCERLTQQALQEYEEAGSLVGIESTHRLLALNQLRSGPQDSGAGETAHRKQALQGLLIAHRLSQFVLDQVPGDGVGLGVAGFIARRAYLNEQIVELLIADGQPAEALHYAELAKARALEGLLAASRTRAQADEEGPRPLPAILADWPREVAAVEYLIGSRRAWAFVVTTSGQVLVFELKDREGHPIASQALVARVRTYLRGVENYATRMRSRLLAGQGFDHQWQETLHEFAIDLLPTDLLAELRKAKTVVVVPHHILHYFPFAALVTERDAGRKDSSEMVQPRFLLDEPFALCHSPSLTTWDLLRQRAPRPITRVGAAGIANFPGAAPLPGVRDDLANLRKAFGGKVDRVYLEGEASEAAGRSLLSQAGMVLFATHGTNVADRPLTSSILLFPEAKDDGRLTAEELFGGSTQADLVVLSACYTGLADRSPLPGDDLFGIQRALLRSGARTVVSGLWDVYDGSGPELIGAFFNNLAAGEPAPQALSTSQRAFLKKLRTSADPEPWIHPYFWAVYTASGDDRTRFGN</sequence>
<dbReference type="RefSeq" id="WP_015247105.1">
    <property type="nucleotide sequence ID" value="NC_019892.1"/>
</dbReference>
<dbReference type="EMBL" id="CP003364">
    <property type="protein sequence ID" value="AGA27966.1"/>
    <property type="molecule type" value="Genomic_DNA"/>
</dbReference>
<dbReference type="InterPro" id="IPR024983">
    <property type="entry name" value="CHAT_dom"/>
</dbReference>
<dbReference type="OrthoDB" id="9787760at2"/>
<reference evidence="2 3" key="1">
    <citation type="submission" date="2012-02" db="EMBL/GenBank/DDBJ databases">
        <title>Complete sequence of chromosome of Singulisphaera acidiphila DSM 18658.</title>
        <authorList>
            <consortium name="US DOE Joint Genome Institute (JGI-PGF)"/>
            <person name="Lucas S."/>
            <person name="Copeland A."/>
            <person name="Lapidus A."/>
            <person name="Glavina del Rio T."/>
            <person name="Dalin E."/>
            <person name="Tice H."/>
            <person name="Bruce D."/>
            <person name="Goodwin L."/>
            <person name="Pitluck S."/>
            <person name="Peters L."/>
            <person name="Ovchinnikova G."/>
            <person name="Chertkov O."/>
            <person name="Kyrpides N."/>
            <person name="Mavromatis K."/>
            <person name="Ivanova N."/>
            <person name="Brettin T."/>
            <person name="Detter J.C."/>
            <person name="Han C."/>
            <person name="Larimer F."/>
            <person name="Land M."/>
            <person name="Hauser L."/>
            <person name="Markowitz V."/>
            <person name="Cheng J.-F."/>
            <person name="Hugenholtz P."/>
            <person name="Woyke T."/>
            <person name="Wu D."/>
            <person name="Tindall B."/>
            <person name="Pomrenke H."/>
            <person name="Brambilla E."/>
            <person name="Klenk H.-P."/>
            <person name="Eisen J.A."/>
        </authorList>
    </citation>
    <scope>NUCLEOTIDE SEQUENCE [LARGE SCALE GENOMIC DNA]</scope>
    <source>
        <strain evidence="3">ATCC BAA-1392 / DSM 18658 / VKM B-2454 / MOB10</strain>
    </source>
</reference>
<keyword evidence="3" id="KW-1185">Reference proteome</keyword>
<dbReference type="HOGENOM" id="CLU_283262_0_0_0"/>
<evidence type="ECO:0000313" key="2">
    <source>
        <dbReference type="EMBL" id="AGA27966.1"/>
    </source>
</evidence>
<evidence type="ECO:0000259" key="1">
    <source>
        <dbReference type="Pfam" id="PF12770"/>
    </source>
</evidence>
<proteinExistence type="predicted"/>
<dbReference type="STRING" id="886293.Sinac_3728"/>
<evidence type="ECO:0000313" key="3">
    <source>
        <dbReference type="Proteomes" id="UP000010798"/>
    </source>
</evidence>
<dbReference type="AlphaFoldDB" id="L0DH28"/>
<accession>L0DH28</accession>
<gene>
    <name evidence="2" type="ordered locus">Sinac_3728</name>
</gene>
<feature type="domain" description="CHAT" evidence="1">
    <location>
        <begin position="809"/>
        <end position="1093"/>
    </location>
</feature>
<dbReference type="Proteomes" id="UP000010798">
    <property type="component" value="Chromosome"/>
</dbReference>
<dbReference type="eggNOG" id="COG4995">
    <property type="taxonomic scope" value="Bacteria"/>
</dbReference>
<protein>
    <recommendedName>
        <fullName evidence="1">CHAT domain-containing protein</fullName>
    </recommendedName>
</protein>
<name>L0DH28_SINAD</name>
<dbReference type="KEGG" id="saci:Sinac_3728"/>
<organism evidence="2 3">
    <name type="scientific">Singulisphaera acidiphila (strain ATCC BAA-1392 / DSM 18658 / VKM B-2454 / MOB10)</name>
    <dbReference type="NCBI Taxonomy" id="886293"/>
    <lineage>
        <taxon>Bacteria</taxon>
        <taxon>Pseudomonadati</taxon>
        <taxon>Planctomycetota</taxon>
        <taxon>Planctomycetia</taxon>
        <taxon>Isosphaerales</taxon>
        <taxon>Isosphaeraceae</taxon>
        <taxon>Singulisphaera</taxon>
    </lineage>
</organism>
<dbReference type="Pfam" id="PF12770">
    <property type="entry name" value="CHAT"/>
    <property type="match status" value="1"/>
</dbReference>